<evidence type="ECO:0000256" key="9">
    <source>
        <dbReference type="ARBA" id="ARBA00023170"/>
    </source>
</evidence>
<evidence type="ECO:0000256" key="12">
    <source>
        <dbReference type="RuleBase" id="RU003357"/>
    </source>
</evidence>
<organism evidence="15 16">
    <name type="scientific">Parahalioglobus pacificus</name>
    <dbReference type="NCBI Taxonomy" id="930806"/>
    <lineage>
        <taxon>Bacteria</taxon>
        <taxon>Pseudomonadati</taxon>
        <taxon>Pseudomonadota</taxon>
        <taxon>Gammaproteobacteria</taxon>
        <taxon>Cellvibrionales</taxon>
        <taxon>Halieaceae</taxon>
        <taxon>Parahalioglobus</taxon>
    </lineage>
</organism>
<evidence type="ECO:0000259" key="14">
    <source>
        <dbReference type="Pfam" id="PF07715"/>
    </source>
</evidence>
<dbReference type="InterPro" id="IPR000531">
    <property type="entry name" value="Beta-barrel_TonB"/>
</dbReference>
<accession>A0A918XEG5</accession>
<dbReference type="InterPro" id="IPR037066">
    <property type="entry name" value="Plug_dom_sf"/>
</dbReference>
<evidence type="ECO:0000256" key="5">
    <source>
        <dbReference type="ARBA" id="ARBA00022692"/>
    </source>
</evidence>
<keyword evidence="8 11" id="KW-0472">Membrane</keyword>
<evidence type="ECO:0000256" key="6">
    <source>
        <dbReference type="ARBA" id="ARBA00022729"/>
    </source>
</evidence>
<dbReference type="InterPro" id="IPR036942">
    <property type="entry name" value="Beta-barrel_TonB_sf"/>
</dbReference>
<dbReference type="Gene3D" id="2.40.170.20">
    <property type="entry name" value="TonB-dependent receptor, beta-barrel domain"/>
    <property type="match status" value="1"/>
</dbReference>
<dbReference type="PANTHER" id="PTHR30069">
    <property type="entry name" value="TONB-DEPENDENT OUTER MEMBRANE RECEPTOR"/>
    <property type="match status" value="1"/>
</dbReference>
<dbReference type="Proteomes" id="UP000644693">
    <property type="component" value="Unassembled WGS sequence"/>
</dbReference>
<keyword evidence="7 12" id="KW-0798">TonB box</keyword>
<dbReference type="PROSITE" id="PS52016">
    <property type="entry name" value="TONB_DEPENDENT_REC_3"/>
    <property type="match status" value="1"/>
</dbReference>
<keyword evidence="5 11" id="KW-0812">Transmembrane</keyword>
<evidence type="ECO:0000256" key="11">
    <source>
        <dbReference type="PROSITE-ProRule" id="PRU01360"/>
    </source>
</evidence>
<evidence type="ECO:0000256" key="2">
    <source>
        <dbReference type="ARBA" id="ARBA00008143"/>
    </source>
</evidence>
<dbReference type="SUPFAM" id="SSF56935">
    <property type="entry name" value="Porins"/>
    <property type="match status" value="1"/>
</dbReference>
<keyword evidence="9 15" id="KW-0675">Receptor</keyword>
<dbReference type="Gene3D" id="2.170.130.10">
    <property type="entry name" value="TonB-dependent receptor, plug domain"/>
    <property type="match status" value="1"/>
</dbReference>
<evidence type="ECO:0000256" key="8">
    <source>
        <dbReference type="ARBA" id="ARBA00023136"/>
    </source>
</evidence>
<keyword evidence="10 11" id="KW-0998">Cell outer membrane</keyword>
<dbReference type="PANTHER" id="PTHR30069:SF29">
    <property type="entry name" value="HEMOGLOBIN AND HEMOGLOBIN-HAPTOGLOBIN-BINDING PROTEIN 1-RELATED"/>
    <property type="match status" value="1"/>
</dbReference>
<dbReference type="EMBL" id="BMYM01000001">
    <property type="protein sequence ID" value="GHD28483.1"/>
    <property type="molecule type" value="Genomic_DNA"/>
</dbReference>
<keyword evidence="6" id="KW-0732">Signal</keyword>
<dbReference type="Pfam" id="PF07715">
    <property type="entry name" value="Plug"/>
    <property type="match status" value="1"/>
</dbReference>
<dbReference type="GO" id="GO:0015344">
    <property type="term" value="F:siderophore uptake transmembrane transporter activity"/>
    <property type="evidence" value="ECO:0007669"/>
    <property type="project" value="TreeGrafter"/>
</dbReference>
<evidence type="ECO:0000313" key="16">
    <source>
        <dbReference type="Proteomes" id="UP000644693"/>
    </source>
</evidence>
<reference evidence="15" key="1">
    <citation type="journal article" date="2014" name="Int. J. Syst. Evol. Microbiol.">
        <title>Complete genome sequence of Corynebacterium casei LMG S-19264T (=DSM 44701T), isolated from a smear-ripened cheese.</title>
        <authorList>
            <consortium name="US DOE Joint Genome Institute (JGI-PGF)"/>
            <person name="Walter F."/>
            <person name="Albersmeier A."/>
            <person name="Kalinowski J."/>
            <person name="Ruckert C."/>
        </authorList>
    </citation>
    <scope>NUCLEOTIDE SEQUENCE</scope>
    <source>
        <strain evidence="15">KCTC 23430</strain>
    </source>
</reference>
<evidence type="ECO:0000256" key="7">
    <source>
        <dbReference type="ARBA" id="ARBA00023077"/>
    </source>
</evidence>
<reference evidence="15" key="2">
    <citation type="submission" date="2020-09" db="EMBL/GenBank/DDBJ databases">
        <authorList>
            <person name="Sun Q."/>
            <person name="Kim S."/>
        </authorList>
    </citation>
    <scope>NUCLEOTIDE SEQUENCE</scope>
    <source>
        <strain evidence="15">KCTC 23430</strain>
    </source>
</reference>
<dbReference type="InterPro" id="IPR039426">
    <property type="entry name" value="TonB-dep_rcpt-like"/>
</dbReference>
<feature type="domain" description="TonB-dependent receptor plug" evidence="14">
    <location>
        <begin position="40"/>
        <end position="149"/>
    </location>
</feature>
<feature type="domain" description="TonB-dependent receptor-like beta-barrel" evidence="13">
    <location>
        <begin position="174"/>
        <end position="645"/>
    </location>
</feature>
<keyword evidence="4 11" id="KW-1134">Transmembrane beta strand</keyword>
<proteinExistence type="inferred from homology"/>
<keyword evidence="16" id="KW-1185">Reference proteome</keyword>
<evidence type="ECO:0000259" key="13">
    <source>
        <dbReference type="Pfam" id="PF00593"/>
    </source>
</evidence>
<evidence type="ECO:0000256" key="4">
    <source>
        <dbReference type="ARBA" id="ARBA00022452"/>
    </source>
</evidence>
<dbReference type="GO" id="GO:0044718">
    <property type="term" value="P:siderophore transmembrane transport"/>
    <property type="evidence" value="ECO:0007669"/>
    <property type="project" value="TreeGrafter"/>
</dbReference>
<keyword evidence="3 11" id="KW-0813">Transport</keyword>
<evidence type="ECO:0000313" key="15">
    <source>
        <dbReference type="EMBL" id="GHD28483.1"/>
    </source>
</evidence>
<comment type="subcellular location">
    <subcellularLocation>
        <location evidence="1 11">Cell outer membrane</location>
        <topology evidence="1 11">Multi-pass membrane protein</topology>
    </subcellularLocation>
</comment>
<comment type="caution">
    <text evidence="15">The sequence shown here is derived from an EMBL/GenBank/DDBJ whole genome shotgun (WGS) entry which is preliminary data.</text>
</comment>
<dbReference type="InterPro" id="IPR012910">
    <property type="entry name" value="Plug_dom"/>
</dbReference>
<dbReference type="GO" id="GO:0009279">
    <property type="term" value="C:cell outer membrane"/>
    <property type="evidence" value="ECO:0007669"/>
    <property type="project" value="UniProtKB-SubCell"/>
</dbReference>
<evidence type="ECO:0000256" key="3">
    <source>
        <dbReference type="ARBA" id="ARBA00022448"/>
    </source>
</evidence>
<dbReference type="Pfam" id="PF00593">
    <property type="entry name" value="TonB_dep_Rec_b-barrel"/>
    <property type="match status" value="1"/>
</dbReference>
<protein>
    <submittedName>
        <fullName evidence="15">TonB-dependent receptor</fullName>
    </submittedName>
</protein>
<gene>
    <name evidence="15" type="ORF">GCM10007053_07900</name>
</gene>
<dbReference type="AlphaFoldDB" id="A0A918XEG5"/>
<name>A0A918XEG5_9GAMM</name>
<comment type="similarity">
    <text evidence="2">Belongs to the TonB-dependent receptor family. Hemoglobin/haptoglobin binding protein subfamily.</text>
</comment>
<evidence type="ECO:0000256" key="10">
    <source>
        <dbReference type="ARBA" id="ARBA00023237"/>
    </source>
</evidence>
<dbReference type="RefSeq" id="WP_189475326.1">
    <property type="nucleotide sequence ID" value="NZ_BMYM01000001.1"/>
</dbReference>
<sequence length="683" mass="76330">MKQSQLALAIATVLASQTTFSQDLEQILVTASRTAESGQDLALTWSAVDSEAINLTGHVHINELMQRVAGAWISRGNGQESLTALRSPVLTGAGSCGAFFMAWDGISLRAPGFCNVNQLFDVNSEQAARVEVIKGPATALYGSNAMHGVINVLSAAPTPEEDQRIALEAGPDDYYRARYHYRNTYGDHGISVSVNGATDGGYKNDSGYDQQKVTLRHDYNGDVWQVTNAFEASNLNQETAGFIRGFEAYKDDDLKDTNPNPEAYRDAWSALAYSRWSRDLAPNHRLTVTPYWRKNDMQFLQHFLPWQPTEDNGHQSLGLRATLHSDVGNTRFSYGTDFEYTDGWLKEFQERPFSPNQPQGLHYDYQVDAVTAAAFAQAEHSLSDRWTLSGGARYEYTEYDYNNRTEDGPACGPEATACRFFRPADRTDDFGDWNLNAGVSFALSDTTTVYGRVARGFRAPQTTELYRLQAGQEVADLDSEEIDNIEVGIRGGTDKLRYDLALFYMEKDEVIFQDADRQNVSGASTDHEGAEFSIDYQFSDAWYAGLDMTAARHRYTSRTNLIGSSGDIKGNDIDTAPRLFGSARLGWNLGSRGIPALAELEWVYMDEYYLEPDNEREYEGHNLLNLRVRGNLTPRLQATLRVTNLLDEDYAERADFGFGSYRYFVGQPRGAYFELAYQFGAGS</sequence>
<evidence type="ECO:0000256" key="1">
    <source>
        <dbReference type="ARBA" id="ARBA00004571"/>
    </source>
</evidence>